<feature type="compositionally biased region" description="Basic and acidic residues" evidence="1">
    <location>
        <begin position="989"/>
        <end position="999"/>
    </location>
</feature>
<feature type="compositionally biased region" description="Gly residues" evidence="1">
    <location>
        <begin position="1429"/>
        <end position="1439"/>
    </location>
</feature>
<keyword evidence="3" id="KW-1185">Reference proteome</keyword>
<feature type="region of interest" description="Disordered" evidence="1">
    <location>
        <begin position="1049"/>
        <end position="1133"/>
    </location>
</feature>
<feature type="compositionally biased region" description="Polar residues" evidence="1">
    <location>
        <begin position="977"/>
        <end position="988"/>
    </location>
</feature>
<feature type="compositionally biased region" description="Gly residues" evidence="1">
    <location>
        <begin position="1383"/>
        <end position="1398"/>
    </location>
</feature>
<feature type="compositionally biased region" description="Polar residues" evidence="1">
    <location>
        <begin position="412"/>
        <end position="436"/>
    </location>
</feature>
<accession>A0A4U0XI20</accession>
<protein>
    <submittedName>
        <fullName evidence="2">Uncharacterized protein</fullName>
    </submittedName>
</protein>
<feature type="compositionally biased region" description="Low complexity" evidence="1">
    <location>
        <begin position="1102"/>
        <end position="1115"/>
    </location>
</feature>
<feature type="region of interest" description="Disordered" evidence="1">
    <location>
        <begin position="401"/>
        <end position="438"/>
    </location>
</feature>
<proteinExistence type="predicted"/>
<evidence type="ECO:0000313" key="2">
    <source>
        <dbReference type="EMBL" id="TKA75797.1"/>
    </source>
</evidence>
<feature type="region of interest" description="Disordered" evidence="1">
    <location>
        <begin position="476"/>
        <end position="576"/>
    </location>
</feature>
<feature type="compositionally biased region" description="Low complexity" evidence="1">
    <location>
        <begin position="476"/>
        <end position="488"/>
    </location>
</feature>
<reference evidence="2 3" key="1">
    <citation type="submission" date="2017-03" db="EMBL/GenBank/DDBJ databases">
        <title>Genomes of endolithic fungi from Antarctica.</title>
        <authorList>
            <person name="Coleine C."/>
            <person name="Masonjones S."/>
            <person name="Stajich J.E."/>
        </authorList>
    </citation>
    <scope>NUCLEOTIDE SEQUENCE [LARGE SCALE GENOMIC DNA]</scope>
    <source>
        <strain evidence="2 3">CCFEE 5184</strain>
    </source>
</reference>
<feature type="compositionally biased region" description="Basic and acidic residues" evidence="1">
    <location>
        <begin position="257"/>
        <end position="269"/>
    </location>
</feature>
<organism evidence="2 3">
    <name type="scientific">Friedmanniomyces simplex</name>
    <dbReference type="NCBI Taxonomy" id="329884"/>
    <lineage>
        <taxon>Eukaryota</taxon>
        <taxon>Fungi</taxon>
        <taxon>Dikarya</taxon>
        <taxon>Ascomycota</taxon>
        <taxon>Pezizomycotina</taxon>
        <taxon>Dothideomycetes</taxon>
        <taxon>Dothideomycetidae</taxon>
        <taxon>Mycosphaerellales</taxon>
        <taxon>Teratosphaeriaceae</taxon>
        <taxon>Friedmanniomyces</taxon>
    </lineage>
</organism>
<feature type="region of interest" description="Disordered" evidence="1">
    <location>
        <begin position="803"/>
        <end position="860"/>
    </location>
</feature>
<sequence>MNKFLNKKRAPEGAGVNAEAFNALSSPSLPPTSPGLKKSATSRWKKAKKPQPEPRPELNLVGALPSTDDFRTSLLMPNLSARFSMLKEQDDPNSLLGKASDDSVLQPRRRSRMVDFGFGSNGLNDIAEVNSIRSSIRPPFAYGQQEVYNSEDGYGSENESSRNGSVLARARPGEGNVLFGGRQKVYKIATTGVNSTAKLGKAVYEDDIGMSAFQRYRKEREASETWHAEDEPSFDFGLDQTDVGDQEESHATTPNDSAKDLSDTTKDLSHSPSLSFYEKKRSTASSTARSEARSSTAATSIASQPAANAPSPLVAASQEPAPVAPMPSLKRSDTKTRRLYEQSLDQHVQEQQTSALTRLNSIQRSRTLNHGLQSPPLLYGSKSATNVNELRSQQPVYALRAQSPPPMAPLTTFGSLLQTSSNNASPLASGPQSPVSPQVMEFPELSSALEPGDRGKATAMGAFNKPAQAFDENQYLQRQQQLQRSQSRGAMQRSASRGALQRSVSRGALQRKDSLQRPAMQPRAVRPELADRERSGSNSSVHQRIGRLEQVDRERSDSNASTRSRSRSAPKRHEPTQAYNVFQNAASQIPTKPGAQQYDTHRTFFGNISASDSEEEEDDLRQEYDYGQSAFGYGGHGGRWQPAGLAPVSEHPAFRGHASKPSLAEVDEDEDLQPQPLRPVPSSRSLRTDALDAADAVSFPADVVDSPTLGPSTSEPLNGMVHHLRQQSNQSSIYPIDDSAPIDEVPEMPDMSWSAADNTGRTARNTIGSESRVESTYTNSNPWDLDDIDNAYGAIDNFERSSIGPIDSMQRQSQLASRAPSRATVQLERHSEVSQDSEDANGAPWQQGLRTQHTRDASTATQAERDAFANELAARRNAIQENMKSIVERETQSRGVSPAPSAGGAFKAFGMLRSKSSRESVDVSRGPSAPTKAMRMLGISGNASSVTLNSQYERSGYSFDSNRPRKDSGSRAPPVPSMQNRGPLNDWEQQARSRGDSETSKTNGRSPPSSSQASRARSRSNSEATTGRSRSRTGPYRDDLAQAMAMGTGSSAAGLPDLSPMITRELTPRPSPEMAQSHFDGGGRSRARSTSRPPAVTSYFEGNSGSNNGNHNNNNPPVPSPPNNSNNNTGRLATPASAAAPALTLSPHAYTPGSGSGRPSPSVSPTIVVQQNPTPPLSGGNTPLATTFSPSASTNNYNNINNYINNLPTNSPHTLPLIQPRKGMLRKKTVSKFDISEPRLISSTSNVDTVDLPEGASLRNGMEEVVAAAAAASAQAGQGAGVGQAGVYQGAGGQGVKGAGVGVGVGVPPVPAINPRRMVTGRRMFGGLGRSGGSGSGGGGVSGGNGEGGGGISEDAWNYGRSKTPDPWMMMGGRGTGESDFESGGGGGGGGAGRGGGVLRARPGMPAAEFQNHSSPAIQQYGYAPAVGAGAGGGNGGAGSPERVERSPLPRHHPGMEGGMF</sequence>
<feature type="region of interest" description="Disordered" evidence="1">
    <location>
        <begin position="222"/>
        <end position="334"/>
    </location>
</feature>
<feature type="region of interest" description="Disordered" evidence="1">
    <location>
        <begin position="1145"/>
        <end position="1183"/>
    </location>
</feature>
<feature type="region of interest" description="Disordered" evidence="1">
    <location>
        <begin position="22"/>
        <end position="64"/>
    </location>
</feature>
<gene>
    <name evidence="2" type="ORF">B0A55_06409</name>
</gene>
<evidence type="ECO:0000313" key="3">
    <source>
        <dbReference type="Proteomes" id="UP000309340"/>
    </source>
</evidence>
<feature type="compositionally biased region" description="Low complexity" evidence="1">
    <location>
        <begin position="1005"/>
        <end position="1022"/>
    </location>
</feature>
<dbReference type="Proteomes" id="UP000309340">
    <property type="component" value="Unassembled WGS sequence"/>
</dbReference>
<feature type="compositionally biased region" description="Gly residues" evidence="1">
    <location>
        <begin position="1326"/>
        <end position="1352"/>
    </location>
</feature>
<feature type="compositionally biased region" description="Low complexity" evidence="1">
    <location>
        <begin position="283"/>
        <end position="307"/>
    </location>
</feature>
<dbReference type="OrthoDB" id="5335210at2759"/>
<feature type="compositionally biased region" description="Basic and acidic residues" evidence="1">
    <location>
        <begin position="546"/>
        <end position="557"/>
    </location>
</feature>
<name>A0A4U0XI20_9PEZI</name>
<feature type="compositionally biased region" description="Basic and acidic residues" evidence="1">
    <location>
        <begin position="525"/>
        <end position="535"/>
    </location>
</feature>
<dbReference type="STRING" id="329884.A0A4U0XI20"/>
<feature type="compositionally biased region" description="Low complexity" evidence="1">
    <location>
        <begin position="1123"/>
        <end position="1133"/>
    </location>
</feature>
<feature type="region of interest" description="Disordered" evidence="1">
    <location>
        <begin position="664"/>
        <end position="685"/>
    </location>
</feature>
<feature type="region of interest" description="Disordered" evidence="1">
    <location>
        <begin position="955"/>
        <end position="1037"/>
    </location>
</feature>
<feature type="region of interest" description="Disordered" evidence="1">
    <location>
        <begin position="911"/>
        <end position="935"/>
    </location>
</feature>
<dbReference type="EMBL" id="NAJQ01000182">
    <property type="protein sequence ID" value="TKA75797.1"/>
    <property type="molecule type" value="Genomic_DNA"/>
</dbReference>
<feature type="region of interest" description="Disordered" evidence="1">
    <location>
        <begin position="753"/>
        <end position="780"/>
    </location>
</feature>
<evidence type="ECO:0000256" key="1">
    <source>
        <dbReference type="SAM" id="MobiDB-lite"/>
    </source>
</evidence>
<feature type="region of interest" description="Disordered" evidence="1">
    <location>
        <begin position="1427"/>
        <end position="1461"/>
    </location>
</feature>
<feature type="region of interest" description="Disordered" evidence="1">
    <location>
        <begin position="150"/>
        <end position="169"/>
    </location>
</feature>
<feature type="region of interest" description="Disordered" evidence="1">
    <location>
        <begin position="1326"/>
        <end position="1403"/>
    </location>
</feature>
<feature type="compositionally biased region" description="Polar residues" evidence="1">
    <location>
        <begin position="755"/>
        <end position="780"/>
    </location>
</feature>
<comment type="caution">
    <text evidence="2">The sequence shown here is derived from an EMBL/GenBank/DDBJ whole genome shotgun (WGS) entry which is preliminary data.</text>
</comment>